<dbReference type="Pfam" id="PF06304">
    <property type="entry name" value="DUF1048"/>
    <property type="match status" value="1"/>
</dbReference>
<evidence type="ECO:0000313" key="2">
    <source>
        <dbReference type="Proteomes" id="UP000521922"/>
    </source>
</evidence>
<proteinExistence type="predicted"/>
<protein>
    <submittedName>
        <fullName evidence="1">DNA-binding ferritin-like protein (Dps family)</fullName>
    </submittedName>
</protein>
<accession>A0A7Y9J1M3</accession>
<dbReference type="InterPro" id="IPR008316">
    <property type="entry name" value="UCP029876"/>
</dbReference>
<keyword evidence="2" id="KW-1185">Reference proteome</keyword>
<dbReference type="SUPFAM" id="SSF158560">
    <property type="entry name" value="BH3980-like"/>
    <property type="match status" value="1"/>
</dbReference>
<gene>
    <name evidence="1" type="ORF">BJ968_002842</name>
</gene>
<comment type="caution">
    <text evidence="1">The sequence shown here is derived from an EMBL/GenBank/DDBJ whole genome shotgun (WGS) entry which is preliminary data.</text>
</comment>
<reference evidence="1 2" key="1">
    <citation type="submission" date="2020-07" db="EMBL/GenBank/DDBJ databases">
        <title>Sequencing the genomes of 1000 actinobacteria strains.</title>
        <authorList>
            <person name="Klenk H.-P."/>
        </authorList>
    </citation>
    <scope>NUCLEOTIDE SEQUENCE [LARGE SCALE GENOMIC DNA]</scope>
    <source>
        <strain evidence="1 2">DSM 7487</strain>
    </source>
</reference>
<sequence>MSALIEKVVGDIGEKKRWQQYRARVRELPPGHRTAVEALERYLLRRGAITEGGVLVDLHEELVGTFEQAASRGTPIGEVVGADPVRFAEVLLGGYAAGEWIAGERQRLVAAFAAAQAQDGAAS</sequence>
<evidence type="ECO:0000313" key="1">
    <source>
        <dbReference type="EMBL" id="NYD23302.1"/>
    </source>
</evidence>
<dbReference type="RefSeq" id="WP_179752927.1">
    <property type="nucleotide sequence ID" value="NZ_BAAAGN010000010.1"/>
</dbReference>
<dbReference type="AlphaFoldDB" id="A0A7Y9J1M3"/>
<dbReference type="Gene3D" id="1.10.1900.10">
    <property type="entry name" value="c-terminal domain of poly(a) binding protein"/>
    <property type="match status" value="1"/>
</dbReference>
<keyword evidence="1" id="KW-0238">DNA-binding</keyword>
<dbReference type="EMBL" id="JACCBB010000001">
    <property type="protein sequence ID" value="NYD23302.1"/>
    <property type="molecule type" value="Genomic_DNA"/>
</dbReference>
<organism evidence="1 2">
    <name type="scientific">Kineococcus aurantiacus</name>
    <dbReference type="NCBI Taxonomy" id="37633"/>
    <lineage>
        <taxon>Bacteria</taxon>
        <taxon>Bacillati</taxon>
        <taxon>Actinomycetota</taxon>
        <taxon>Actinomycetes</taxon>
        <taxon>Kineosporiales</taxon>
        <taxon>Kineosporiaceae</taxon>
        <taxon>Kineococcus</taxon>
    </lineage>
</organism>
<dbReference type="Proteomes" id="UP000521922">
    <property type="component" value="Unassembled WGS sequence"/>
</dbReference>
<name>A0A7Y9J1M3_9ACTN</name>
<dbReference type="GO" id="GO:0003677">
    <property type="term" value="F:DNA binding"/>
    <property type="evidence" value="ECO:0007669"/>
    <property type="project" value="UniProtKB-KW"/>
</dbReference>